<gene>
    <name evidence="2" type="ORF">GCM10011360_19800</name>
</gene>
<dbReference type="AlphaFoldDB" id="A0A917A7G8"/>
<dbReference type="Pfam" id="PF05544">
    <property type="entry name" value="Pro_racemase"/>
    <property type="match status" value="1"/>
</dbReference>
<dbReference type="PANTHER" id="PTHR33442:SF5">
    <property type="entry name" value="BIFUNCTIONAL TRANS-3-HYDROXY-L-PROLINE DEHYDRATASE_2-EPIMERASE"/>
    <property type="match status" value="1"/>
</dbReference>
<comment type="similarity">
    <text evidence="1">Belongs to the proline racemase family.</text>
</comment>
<dbReference type="Proteomes" id="UP000612855">
    <property type="component" value="Unassembled WGS sequence"/>
</dbReference>
<dbReference type="SFLD" id="SFLDS00028">
    <property type="entry name" value="Proline_Racemase"/>
    <property type="match status" value="1"/>
</dbReference>
<evidence type="ECO:0000256" key="1">
    <source>
        <dbReference type="ARBA" id="ARBA00007529"/>
    </source>
</evidence>
<dbReference type="RefSeq" id="WP_188477534.1">
    <property type="nucleotide sequence ID" value="NZ_BMFJ01000001.1"/>
</dbReference>
<comment type="caution">
    <text evidence="2">The sequence shown here is derived from an EMBL/GenBank/DDBJ whole genome shotgun (WGS) entry which is preliminary data.</text>
</comment>
<protein>
    <submittedName>
        <fullName evidence="2">Proline racemase</fullName>
    </submittedName>
</protein>
<dbReference type="GO" id="GO:0047580">
    <property type="term" value="F:4-hydroxyproline epimerase activity"/>
    <property type="evidence" value="ECO:0007669"/>
    <property type="project" value="TreeGrafter"/>
</dbReference>
<dbReference type="NCBIfam" id="NF047722">
    <property type="entry name" value="T3LHypDht"/>
    <property type="match status" value="1"/>
</dbReference>
<proteinExistence type="inferred from homology"/>
<dbReference type="Gene3D" id="3.10.310.10">
    <property type="entry name" value="Diaminopimelate Epimerase, Chain A, domain 1"/>
    <property type="match status" value="2"/>
</dbReference>
<evidence type="ECO:0000313" key="2">
    <source>
        <dbReference type="EMBL" id="GGE31878.1"/>
    </source>
</evidence>
<dbReference type="SUPFAM" id="SSF54506">
    <property type="entry name" value="Diaminopimelate epimerase-like"/>
    <property type="match status" value="1"/>
</dbReference>
<dbReference type="PANTHER" id="PTHR33442">
    <property type="entry name" value="TRANS-3-HYDROXY-L-PROLINE DEHYDRATASE"/>
    <property type="match status" value="1"/>
</dbReference>
<dbReference type="EMBL" id="BMFJ01000001">
    <property type="protein sequence ID" value="GGE31878.1"/>
    <property type="molecule type" value="Genomic_DNA"/>
</dbReference>
<dbReference type="PIRSF" id="PIRSF029792">
    <property type="entry name" value="Pro_racemase"/>
    <property type="match status" value="1"/>
</dbReference>
<evidence type="ECO:0000313" key="3">
    <source>
        <dbReference type="Proteomes" id="UP000612855"/>
    </source>
</evidence>
<accession>A0A917A7G8</accession>
<dbReference type="InterPro" id="IPR008794">
    <property type="entry name" value="Pro_racemase_fam"/>
</dbReference>
<reference evidence="3" key="1">
    <citation type="journal article" date="2019" name="Int. J. Syst. Evol. Microbiol.">
        <title>The Global Catalogue of Microorganisms (GCM) 10K type strain sequencing project: providing services to taxonomists for standard genome sequencing and annotation.</title>
        <authorList>
            <consortium name="The Broad Institute Genomics Platform"/>
            <consortium name="The Broad Institute Genome Sequencing Center for Infectious Disease"/>
            <person name="Wu L."/>
            <person name="Ma J."/>
        </authorList>
    </citation>
    <scope>NUCLEOTIDE SEQUENCE [LARGE SCALE GENOMIC DNA]</scope>
    <source>
        <strain evidence="3">CGMCC 1.12664</strain>
    </source>
</reference>
<dbReference type="FunFam" id="3.10.310.10:FF:000005">
    <property type="entry name" value="Proline racemase"/>
    <property type="match status" value="1"/>
</dbReference>
<sequence length="343" mass="37191">MRSSRVIHVVSAHAEGEVGDVITGGVSPPPGATLWDQRRWLAEDQRLRRFMLNEPRGGVFRHVNLLVPPKTPGADVGFLIMEPEDTPPMSGSNSICVATVVLDTGVVPMQEPVTELVLEAPGGLVRVRAECRDGKAQRIFVENLPSFAGRLAEPLDVPGLGRITLDTAFGGDSFVVVDPERLGVRLERARAREIAELGIRITNAANAAFRFDHPERPDWQHHSFCLFAGAVERDGTALRAQSVVAIQPGKLDRSPTGTAVSARMALLHARGEMTEADSFTGVSIIGSEFSGRILGTTNVGGLDAIRPEIGGRGWVTGIHQHMLDPSDPWPEGYRLSDTWPERQ</sequence>
<name>A0A917A7G8_9RHOB</name>
<organism evidence="2 3">
    <name type="scientific">Primorskyibacter flagellatus</name>
    <dbReference type="NCBI Taxonomy" id="1387277"/>
    <lineage>
        <taxon>Bacteria</taxon>
        <taxon>Pseudomonadati</taxon>
        <taxon>Pseudomonadota</taxon>
        <taxon>Alphaproteobacteria</taxon>
        <taxon>Rhodobacterales</taxon>
        <taxon>Roseobacteraceae</taxon>
        <taxon>Primorskyibacter</taxon>
    </lineage>
</organism>
<keyword evidence="3" id="KW-1185">Reference proteome</keyword>